<evidence type="ECO:0000313" key="2">
    <source>
        <dbReference type="Proteomes" id="UP000517187"/>
    </source>
</evidence>
<proteinExistence type="predicted"/>
<evidence type="ECO:0000313" key="1">
    <source>
        <dbReference type="EMBL" id="MBB6221558.1"/>
    </source>
</evidence>
<dbReference type="Proteomes" id="UP000517187">
    <property type="component" value="Unassembled WGS sequence"/>
</dbReference>
<accession>A0A7W9ZSV0</accession>
<reference evidence="1 2" key="1">
    <citation type="submission" date="2020-08" db="EMBL/GenBank/DDBJ databases">
        <title>Genomic Encyclopedia of Type Strains, Phase IV (KMG-V): Genome sequencing to study the core and pangenomes of soil and plant-associated prokaryotes.</title>
        <authorList>
            <person name="Whitman W."/>
        </authorList>
    </citation>
    <scope>NUCLEOTIDE SEQUENCE [LARGE SCALE GENOMIC DNA]</scope>
    <source>
        <strain evidence="1 2">SEMIA 4011</strain>
    </source>
</reference>
<gene>
    <name evidence="1" type="ORF">GGE66_002531</name>
</gene>
<comment type="caution">
    <text evidence="1">The sequence shown here is derived from an EMBL/GenBank/DDBJ whole genome shotgun (WGS) entry which is preliminary data.</text>
</comment>
<organism evidence="1 2">
    <name type="scientific">Rhizobium leguminosarum</name>
    <dbReference type="NCBI Taxonomy" id="384"/>
    <lineage>
        <taxon>Bacteria</taxon>
        <taxon>Pseudomonadati</taxon>
        <taxon>Pseudomonadota</taxon>
        <taxon>Alphaproteobacteria</taxon>
        <taxon>Hyphomicrobiales</taxon>
        <taxon>Rhizobiaceae</taxon>
        <taxon>Rhizobium/Agrobacterium group</taxon>
        <taxon>Rhizobium</taxon>
    </lineage>
</organism>
<dbReference type="EMBL" id="JACIIJ010000005">
    <property type="protein sequence ID" value="MBB6221558.1"/>
    <property type="molecule type" value="Genomic_DNA"/>
</dbReference>
<sequence length="67" mass="6942">MQPHERRRARQAKEGVGISAGIQESLTLRCPGGASKGGAGALVVDECKKQRCGVSFEASPCGLRTSG</sequence>
<protein>
    <submittedName>
        <fullName evidence="1">Uncharacterized protein</fullName>
    </submittedName>
</protein>
<dbReference type="AlphaFoldDB" id="A0A7W9ZSV0"/>
<name>A0A7W9ZSV0_RHILE</name>